<keyword evidence="1" id="KW-0732">Signal</keyword>
<evidence type="ECO:0000313" key="5">
    <source>
        <dbReference type="EMBL" id="KAA1418032.1"/>
    </source>
</evidence>
<comment type="similarity">
    <text evidence="2">Belongs to the 5'-nucleotidase family.</text>
</comment>
<evidence type="ECO:0000259" key="3">
    <source>
        <dbReference type="Pfam" id="PF00149"/>
    </source>
</evidence>
<protein>
    <submittedName>
        <fullName evidence="6">Bifunctional metallophosphatase/5'-nucleotidase</fullName>
    </submittedName>
</protein>
<feature type="domain" description="Calcineurin-like phosphoesterase" evidence="3">
    <location>
        <begin position="6"/>
        <end position="240"/>
    </location>
</feature>
<dbReference type="PRINTS" id="PR01607">
    <property type="entry name" value="APYRASEFAMLY"/>
</dbReference>
<dbReference type="InterPro" id="IPR006179">
    <property type="entry name" value="5_nucleotidase/apyrase"/>
</dbReference>
<keyword evidence="2" id="KW-0378">Hydrolase</keyword>
<proteinExistence type="inferred from homology"/>
<dbReference type="PANTHER" id="PTHR11575">
    <property type="entry name" value="5'-NUCLEOTIDASE-RELATED"/>
    <property type="match status" value="1"/>
</dbReference>
<dbReference type="GO" id="GO:0046872">
    <property type="term" value="F:metal ion binding"/>
    <property type="evidence" value="ECO:0007669"/>
    <property type="project" value="InterPro"/>
</dbReference>
<dbReference type="Pfam" id="PF02872">
    <property type="entry name" value="5_nucleotid_C"/>
    <property type="match status" value="1"/>
</dbReference>
<dbReference type="InterPro" id="IPR036907">
    <property type="entry name" value="5'-Nucleotdase_C_sf"/>
</dbReference>
<dbReference type="GO" id="GO:0016788">
    <property type="term" value="F:hydrolase activity, acting on ester bonds"/>
    <property type="evidence" value="ECO:0007669"/>
    <property type="project" value="InterPro"/>
</dbReference>
<dbReference type="EMBL" id="VDFQ02000001">
    <property type="protein sequence ID" value="KAA1424413.1"/>
    <property type="molecule type" value="Genomic_DNA"/>
</dbReference>
<dbReference type="RefSeq" id="WP_149767204.1">
    <property type="nucleotide sequence ID" value="NZ_VDFQ02000001.1"/>
</dbReference>
<dbReference type="GO" id="GO:0009166">
    <property type="term" value="P:nucleotide catabolic process"/>
    <property type="evidence" value="ECO:0007669"/>
    <property type="project" value="InterPro"/>
</dbReference>
<dbReference type="SUPFAM" id="SSF55816">
    <property type="entry name" value="5'-nucleotidase (syn. UDP-sugar hydrolase), C-terminal domain"/>
    <property type="match status" value="1"/>
</dbReference>
<name>A0A5Q6S224_9ACTN</name>
<dbReference type="InterPro" id="IPR029052">
    <property type="entry name" value="Metallo-depent_PP-like"/>
</dbReference>
<dbReference type="InterPro" id="IPR008334">
    <property type="entry name" value="5'-Nucleotdase_C"/>
</dbReference>
<dbReference type="InterPro" id="IPR006146">
    <property type="entry name" value="5'-Nucleotdase_CS"/>
</dbReference>
<dbReference type="PANTHER" id="PTHR11575:SF6">
    <property type="entry name" value="2',3'-CYCLIC-NUCLEOTIDE 2'-PHOSPHODIESTERASE_3'-NUCLEOTIDASE"/>
    <property type="match status" value="1"/>
</dbReference>
<reference evidence="6 7" key="1">
    <citation type="submission" date="2019-09" db="EMBL/GenBank/DDBJ databases">
        <title>Mumia zhuanghuii sp. nov. isolated from the intestinal contents of plateau pika (Ochotona curzoniae) in the Qinghai-Tibet plateau of China.</title>
        <authorList>
            <person name="Tian Z."/>
        </authorList>
    </citation>
    <scope>NUCLEOTIDE SEQUENCE [LARGE SCALE GENOMIC DNA]</scope>
    <source>
        <strain evidence="7">350</strain>
        <strain evidence="6">Z350</strain>
    </source>
</reference>
<dbReference type="InterPro" id="IPR004843">
    <property type="entry name" value="Calcineurin-like_PHP"/>
</dbReference>
<dbReference type="Gene3D" id="3.90.780.10">
    <property type="entry name" value="5'-Nucleotidase, C-terminal domain"/>
    <property type="match status" value="1"/>
</dbReference>
<keyword evidence="2" id="KW-0547">Nucleotide-binding</keyword>
<evidence type="ECO:0000259" key="4">
    <source>
        <dbReference type="Pfam" id="PF02872"/>
    </source>
</evidence>
<dbReference type="Pfam" id="PF00149">
    <property type="entry name" value="Metallophos"/>
    <property type="match status" value="1"/>
</dbReference>
<dbReference type="Proteomes" id="UP000307768">
    <property type="component" value="Unassembled WGS sequence"/>
</dbReference>
<dbReference type="OrthoDB" id="1016457at2"/>
<organism evidence="6 7">
    <name type="scientific">Mumia zhuanghuii</name>
    <dbReference type="NCBI Taxonomy" id="2585211"/>
    <lineage>
        <taxon>Bacteria</taxon>
        <taxon>Bacillati</taxon>
        <taxon>Actinomycetota</taxon>
        <taxon>Actinomycetes</taxon>
        <taxon>Propionibacteriales</taxon>
        <taxon>Nocardioidaceae</taxon>
        <taxon>Mumia</taxon>
    </lineage>
</organism>
<dbReference type="GO" id="GO:0000166">
    <property type="term" value="F:nucleotide binding"/>
    <property type="evidence" value="ECO:0007669"/>
    <property type="project" value="UniProtKB-KW"/>
</dbReference>
<dbReference type="Gene3D" id="3.60.21.10">
    <property type="match status" value="1"/>
</dbReference>
<dbReference type="PROSITE" id="PS00785">
    <property type="entry name" value="5_NUCLEOTIDASE_1"/>
    <property type="match status" value="1"/>
</dbReference>
<evidence type="ECO:0000256" key="2">
    <source>
        <dbReference type="RuleBase" id="RU362119"/>
    </source>
</evidence>
<dbReference type="SUPFAM" id="SSF56300">
    <property type="entry name" value="Metallo-dependent phosphatases"/>
    <property type="match status" value="1"/>
</dbReference>
<evidence type="ECO:0000313" key="6">
    <source>
        <dbReference type="EMBL" id="KAA1424413.1"/>
    </source>
</evidence>
<evidence type="ECO:0000256" key="1">
    <source>
        <dbReference type="ARBA" id="ARBA00022729"/>
    </source>
</evidence>
<comment type="caution">
    <text evidence="6">The sequence shown here is derived from an EMBL/GenBank/DDBJ whole genome shotgun (WGS) entry which is preliminary data.</text>
</comment>
<gene>
    <name evidence="6" type="ORF">FE697_000300</name>
    <name evidence="5" type="ORF">FE697_021590</name>
</gene>
<dbReference type="EMBL" id="VDFQ02000008">
    <property type="protein sequence ID" value="KAA1418032.1"/>
    <property type="molecule type" value="Genomic_DNA"/>
</dbReference>
<dbReference type="AlphaFoldDB" id="A0A5Q6S224"/>
<evidence type="ECO:0000313" key="7">
    <source>
        <dbReference type="Proteomes" id="UP000307768"/>
    </source>
</evidence>
<sequence>MTARLTILATTDLHGQVRDFDYGTDSPYEDAYGNRIGLARVASVVRQVRASAPYALLVDAGDVLEGSALAHHFSRRLSEPTPPLHPMAAAMNHLGYDAVTLGNHELDYGVRALAAFRDQLDAPLLGGNVRDAVTGEPAFAGSVVRDVPVAEGVSVRVGIVGLTTPSVTAWNRDVAAELRFDDLVAAAGPLVAAVRGDGAEVVVAVVHAGIVEPPTRENAALDLARLVPGIDVVVAGHAHIEVDEHVERGPDGRPVLLTEPLCWGMRVALVELDLVADGGRWRVGTSRSRLIDTATAPEDPAVVALVAPQHARVRALGAEVVGHAPGPIDPEPSRYRATDALALVALAQAEGARAVSGSTAPLVSLVSPASRCAPLAAGPVRRRDVAALCPFDSGVVVVQMDGRALRRHLEHAATFFRAAAGPGPYDPDALTNAPTSRTPLGTPDFDHDIAYGVDAPLTYEIDLARPVGRRVTGLAYDGAPLADDHRLDVVVSRYRASGAASYPDVARVPVVAEVPGSLRNLVESHLAAGRPYASTPPHWRLVHDGVPIVLVPPG</sequence>
<dbReference type="GO" id="GO:0030288">
    <property type="term" value="C:outer membrane-bounded periplasmic space"/>
    <property type="evidence" value="ECO:0007669"/>
    <property type="project" value="TreeGrafter"/>
</dbReference>
<accession>A0A5Q6S224</accession>
<feature type="domain" description="5'-Nucleotidase C-terminal" evidence="4">
    <location>
        <begin position="320"/>
        <end position="503"/>
    </location>
</feature>